<dbReference type="Proteomes" id="UP000432350">
    <property type="component" value="Unassembled WGS sequence"/>
</dbReference>
<evidence type="ECO:0000313" key="1">
    <source>
        <dbReference type="EMBL" id="VXC75879.1"/>
    </source>
</evidence>
<evidence type="ECO:0000313" key="2">
    <source>
        <dbReference type="Proteomes" id="UP000432350"/>
    </source>
</evidence>
<proteinExistence type="predicted"/>
<organism evidence="1 2">
    <name type="scientific">Sphingobacterium multivorum</name>
    <dbReference type="NCBI Taxonomy" id="28454"/>
    <lineage>
        <taxon>Bacteria</taxon>
        <taxon>Pseudomonadati</taxon>
        <taxon>Bacteroidota</taxon>
        <taxon>Sphingobacteriia</taxon>
        <taxon>Sphingobacteriales</taxon>
        <taxon>Sphingobacteriaceae</taxon>
        <taxon>Sphingobacterium</taxon>
    </lineage>
</organism>
<gene>
    <name evidence="1" type="ORF">SPHINGO8BC_160001</name>
</gene>
<reference evidence="1 2" key="1">
    <citation type="submission" date="2019-10" db="EMBL/GenBank/DDBJ databases">
        <authorList>
            <person name="Karimi E."/>
        </authorList>
    </citation>
    <scope>NUCLEOTIDE SEQUENCE [LARGE SCALE GENOMIC DNA]</scope>
    <source>
        <strain evidence="1">Sphingobacterium sp. 8BC</strain>
    </source>
</reference>
<dbReference type="EMBL" id="CABWMV010000008">
    <property type="protein sequence ID" value="VXC75879.1"/>
    <property type="molecule type" value="Genomic_DNA"/>
</dbReference>
<accession>A0A654B655</accession>
<name>A0A654B655_SPHMU</name>
<protein>
    <submittedName>
        <fullName evidence="1">Uncharacterized protein</fullName>
    </submittedName>
</protein>
<dbReference type="AlphaFoldDB" id="A0A654B655"/>
<sequence>MKSESSTVTFDMVTLPVFVATNEYVIVFPAVKVDSLVTFADLTTPIDATGVTGTITVDGVSGTTGSPPPGGLPVAVAVLDRFPASTSAWVTV</sequence>